<comment type="function">
    <text evidence="10">Catalyzes the reversible formation of acyl-phosphate (acyl-PO(4)) from acyl-[acyl-carrier-protein] (acyl-ACP). This enzyme utilizes acyl-ACP as fatty acyl donor, but not acyl-CoA.</text>
</comment>
<comment type="subcellular location">
    <subcellularLocation>
        <location evidence="10">Cytoplasm</location>
    </subcellularLocation>
    <text evidence="10">Associated with the membrane possibly through PlsY.</text>
</comment>
<dbReference type="EC" id="2.3.1.274" evidence="8 10"/>
<dbReference type="GO" id="GO:0008654">
    <property type="term" value="P:phospholipid biosynthetic process"/>
    <property type="evidence" value="ECO:0007669"/>
    <property type="project" value="UniProtKB-KW"/>
</dbReference>
<evidence type="ECO:0000256" key="4">
    <source>
        <dbReference type="ARBA" id="ARBA00022679"/>
    </source>
</evidence>
<dbReference type="NCBIfam" id="TIGR00182">
    <property type="entry name" value="plsX"/>
    <property type="match status" value="1"/>
</dbReference>
<reference evidence="11 12" key="1">
    <citation type="journal article" date="2016" name="Int. J. Syst. Evol. Microbiol.">
        <title>Caldimicrobium thiodismutans sp. nov., a sulfur-disproportionating bacterium isolated from a hot spring, and emended description of the genus Caldimicrobium.</title>
        <authorList>
            <person name="Kojima H."/>
            <person name="Umezawa K."/>
            <person name="Fukui M."/>
        </authorList>
    </citation>
    <scope>NUCLEOTIDE SEQUENCE [LARGE SCALE GENOMIC DNA]</scope>
    <source>
        <strain evidence="11 12">TF1</strain>
    </source>
</reference>
<keyword evidence="2 10" id="KW-0963">Cytoplasm</keyword>
<sequence>MYRIVLDVMGGDYAPDAILKGAKLALSAFADLSLILTGPKDVLKNFPTSDRVEFVYTEEWIRMDEAPGEALKKKKGATIFKGLSILKEGKAQAFVSAGNSGAVVAGSIFILGRLTKVRRPAIATMLPTLKDPMVLIDAGANVDSKAYDLYQFGLMASLFLETIWGRKSPKVALLSIGEETGKGNQLVKETHNLFKTSHLNYYGNIEGKAIFKGDVDIVVCDGFIGNICLKLSEGLAETILEMLKNEVKKSYLYLFGMYLSKGALQAFKKKTDWREYGGAPLLGVKGNVIIAHGKSDPYAIKNAIRQALHFSKINLSEKLEKAILENALEEEKIGD</sequence>
<comment type="similarity">
    <text evidence="10">Belongs to the PlsX family.</text>
</comment>
<dbReference type="EMBL" id="AP014945">
    <property type="protein sequence ID" value="BAU23152.1"/>
    <property type="molecule type" value="Genomic_DNA"/>
</dbReference>
<dbReference type="GO" id="GO:0005737">
    <property type="term" value="C:cytoplasm"/>
    <property type="evidence" value="ECO:0007669"/>
    <property type="project" value="UniProtKB-SubCell"/>
</dbReference>
<dbReference type="PIRSF" id="PIRSF002465">
    <property type="entry name" value="Phsphlp_syn_PlsX"/>
    <property type="match status" value="1"/>
</dbReference>
<dbReference type="OrthoDB" id="9806408at2"/>
<name>A0A0U5B511_9BACT</name>
<keyword evidence="7 10" id="KW-1208">Phospholipid metabolism</keyword>
<dbReference type="RefSeq" id="WP_068513559.1">
    <property type="nucleotide sequence ID" value="NZ_AP014945.1"/>
</dbReference>
<proteinExistence type="inferred from homology"/>
<keyword evidence="12" id="KW-1185">Reference proteome</keyword>
<evidence type="ECO:0000256" key="6">
    <source>
        <dbReference type="ARBA" id="ARBA00023209"/>
    </source>
</evidence>
<evidence type="ECO:0000256" key="9">
    <source>
        <dbReference type="ARBA" id="ARBA00046608"/>
    </source>
</evidence>
<organism evidence="11 12">
    <name type="scientific">Caldimicrobium thiodismutans</name>
    <dbReference type="NCBI Taxonomy" id="1653476"/>
    <lineage>
        <taxon>Bacteria</taxon>
        <taxon>Pseudomonadati</taxon>
        <taxon>Thermodesulfobacteriota</taxon>
        <taxon>Thermodesulfobacteria</taxon>
        <taxon>Thermodesulfobacteriales</taxon>
        <taxon>Thermodesulfobacteriaceae</taxon>
        <taxon>Caldimicrobium</taxon>
    </lineage>
</organism>
<dbReference type="GO" id="GO:0043811">
    <property type="term" value="F:phosphate:acyl-[acyl carrier protein] acyltransferase activity"/>
    <property type="evidence" value="ECO:0007669"/>
    <property type="project" value="UniProtKB-UniRule"/>
</dbReference>
<keyword evidence="11" id="KW-0012">Acyltransferase</keyword>
<accession>A0A0U5B511</accession>
<comment type="catalytic activity">
    <reaction evidence="1 10">
        <text>a fatty acyl-[ACP] + phosphate = an acyl phosphate + holo-[ACP]</text>
        <dbReference type="Rhea" id="RHEA:42292"/>
        <dbReference type="Rhea" id="RHEA-COMP:9685"/>
        <dbReference type="Rhea" id="RHEA-COMP:14125"/>
        <dbReference type="ChEBI" id="CHEBI:43474"/>
        <dbReference type="ChEBI" id="CHEBI:59918"/>
        <dbReference type="ChEBI" id="CHEBI:64479"/>
        <dbReference type="ChEBI" id="CHEBI:138651"/>
        <dbReference type="EC" id="2.3.1.274"/>
    </reaction>
</comment>
<evidence type="ECO:0000256" key="10">
    <source>
        <dbReference type="HAMAP-Rule" id="MF_00019"/>
    </source>
</evidence>
<dbReference type="GO" id="GO:0006633">
    <property type="term" value="P:fatty acid biosynthetic process"/>
    <property type="evidence" value="ECO:0007669"/>
    <property type="project" value="UniProtKB-UniRule"/>
</dbReference>
<dbReference type="PATRIC" id="fig|1653476.3.peg.789"/>
<dbReference type="InterPro" id="IPR012281">
    <property type="entry name" value="Phospholipid_synth_PlsX-like"/>
</dbReference>
<dbReference type="SUPFAM" id="SSF53659">
    <property type="entry name" value="Isocitrate/Isopropylmalate dehydrogenase-like"/>
    <property type="match status" value="1"/>
</dbReference>
<gene>
    <name evidence="10" type="primary">plsX</name>
    <name evidence="11" type="ORF">THC_0761</name>
</gene>
<dbReference type="HAMAP" id="MF_00019">
    <property type="entry name" value="PlsX"/>
    <property type="match status" value="1"/>
</dbReference>
<dbReference type="STRING" id="1653476.THC_0761"/>
<keyword evidence="4 10" id="KW-0808">Transferase</keyword>
<dbReference type="Pfam" id="PF02504">
    <property type="entry name" value="FA_synthesis"/>
    <property type="match status" value="1"/>
</dbReference>
<evidence type="ECO:0000256" key="2">
    <source>
        <dbReference type="ARBA" id="ARBA00022490"/>
    </source>
</evidence>
<evidence type="ECO:0000256" key="8">
    <source>
        <dbReference type="ARBA" id="ARBA00024069"/>
    </source>
</evidence>
<keyword evidence="3 10" id="KW-0444">Lipid biosynthesis</keyword>
<dbReference type="Proteomes" id="UP000068196">
    <property type="component" value="Chromosome"/>
</dbReference>
<evidence type="ECO:0000256" key="7">
    <source>
        <dbReference type="ARBA" id="ARBA00023264"/>
    </source>
</evidence>
<dbReference type="AlphaFoldDB" id="A0A0U5B511"/>
<dbReference type="InterPro" id="IPR003664">
    <property type="entry name" value="FA_synthesis"/>
</dbReference>
<dbReference type="PANTHER" id="PTHR30100">
    <property type="entry name" value="FATTY ACID/PHOSPHOLIPID SYNTHESIS PROTEIN PLSX"/>
    <property type="match status" value="1"/>
</dbReference>
<dbReference type="Gene3D" id="3.40.718.10">
    <property type="entry name" value="Isopropylmalate Dehydrogenase"/>
    <property type="match status" value="1"/>
</dbReference>
<comment type="subunit">
    <text evidence="9 10">Homodimer. Probably interacts with PlsY.</text>
</comment>
<dbReference type="UniPathway" id="UPA00085"/>
<evidence type="ECO:0000256" key="5">
    <source>
        <dbReference type="ARBA" id="ARBA00023098"/>
    </source>
</evidence>
<evidence type="ECO:0000256" key="1">
    <source>
        <dbReference type="ARBA" id="ARBA00001232"/>
    </source>
</evidence>
<dbReference type="KEGG" id="cthi:THC_0761"/>
<keyword evidence="5 10" id="KW-0443">Lipid metabolism</keyword>
<dbReference type="PANTHER" id="PTHR30100:SF1">
    <property type="entry name" value="PHOSPHATE ACYLTRANSFERASE"/>
    <property type="match status" value="1"/>
</dbReference>
<keyword evidence="6 10" id="KW-0594">Phospholipid biosynthesis</keyword>
<comment type="pathway">
    <text evidence="10">Lipid metabolism; phospholipid metabolism.</text>
</comment>
<evidence type="ECO:0000313" key="11">
    <source>
        <dbReference type="EMBL" id="BAU23152.1"/>
    </source>
</evidence>
<evidence type="ECO:0000256" key="3">
    <source>
        <dbReference type="ARBA" id="ARBA00022516"/>
    </source>
</evidence>
<reference evidence="12" key="2">
    <citation type="journal article" date="2016" name="Int. J. Syst. Evol. Microbiol.">
        <title>Caldimicrobium thiodismutans sp. nov., a sulfur-disproportionating bacterium isolated from a hot spring.</title>
        <authorList>
            <person name="Kojima H."/>
            <person name="Umezawa K."/>
            <person name="Fukui M."/>
        </authorList>
    </citation>
    <scope>NUCLEOTIDE SEQUENCE [LARGE SCALE GENOMIC DNA]</scope>
    <source>
        <strain evidence="12">TF1</strain>
    </source>
</reference>
<evidence type="ECO:0000313" key="12">
    <source>
        <dbReference type="Proteomes" id="UP000068196"/>
    </source>
</evidence>
<protein>
    <recommendedName>
        <fullName evidence="8 10">Phosphate acyltransferase</fullName>
        <ecNumber evidence="8 10">2.3.1.274</ecNumber>
    </recommendedName>
    <alternativeName>
        <fullName evidence="10">Acyl-ACP phosphotransacylase</fullName>
    </alternativeName>
    <alternativeName>
        <fullName evidence="10">Acyl-[acyl-carrier-protein]--phosphate acyltransferase</fullName>
    </alternativeName>
    <alternativeName>
        <fullName evidence="10">Phosphate-acyl-ACP acyltransferase</fullName>
    </alternativeName>
</protein>